<protein>
    <submittedName>
        <fullName evidence="2">Uncharacterized protein</fullName>
    </submittedName>
</protein>
<dbReference type="Proteomes" id="UP000007434">
    <property type="component" value="Chromosome"/>
</dbReference>
<keyword evidence="1" id="KW-1133">Transmembrane helix</keyword>
<sequence>MNEKNENHGFDRKIVGVTLDTDNGINRQKLLKVSKPGDELFLIPSVNEYKKPVLKVISKPLNEQLGWLEISKAESIYKWIQDGNQYKAEISEIIEKDNESKTLECEVYIEKNIQKVNKKSINKKVATNFKAKKPADFLTYKMHKASDKIKSVACLLTVFIISPLLLTMLLGSSGFGISIVIIILYFSSKYESV</sequence>
<keyword evidence="1" id="KW-0472">Membrane</keyword>
<accession>E4RMG9</accession>
<evidence type="ECO:0000256" key="1">
    <source>
        <dbReference type="SAM" id="Phobius"/>
    </source>
</evidence>
<dbReference type="AlphaFoldDB" id="E4RMG9"/>
<reference evidence="2 3" key="1">
    <citation type="submission" date="2010-11" db="EMBL/GenBank/DDBJ databases">
        <title>Complete sequence of Halanaerobium sp. sapolanicus.</title>
        <authorList>
            <consortium name="US DOE Joint Genome Institute"/>
            <person name="Lucas S."/>
            <person name="Copeland A."/>
            <person name="Lapidus A."/>
            <person name="Cheng J.-F."/>
            <person name="Bruce D."/>
            <person name="Goodwin L."/>
            <person name="Pitluck S."/>
            <person name="Davenport K."/>
            <person name="Detter J.C."/>
            <person name="Han C."/>
            <person name="Tapia R."/>
            <person name="Land M."/>
            <person name="Hauser L."/>
            <person name="Jeffries C."/>
            <person name="Kyrpides N."/>
            <person name="Ivanova N."/>
            <person name="Mikhailova N."/>
            <person name="Begemann M.B."/>
            <person name="Mormile M.R."/>
            <person name="Wall J.D."/>
            <person name="Elias D.A."/>
            <person name="Woyke T."/>
        </authorList>
    </citation>
    <scope>NUCLEOTIDE SEQUENCE [LARGE SCALE GENOMIC DNA]</scope>
    <source>
        <strain evidence="3">sapolanicus</strain>
    </source>
</reference>
<organism evidence="2 3">
    <name type="scientific">Halanaerobium hydrogeniformans</name>
    <name type="common">Halanaerobium sp. (strain sapolanicus)</name>
    <dbReference type="NCBI Taxonomy" id="656519"/>
    <lineage>
        <taxon>Bacteria</taxon>
        <taxon>Bacillati</taxon>
        <taxon>Bacillota</taxon>
        <taxon>Clostridia</taxon>
        <taxon>Halanaerobiales</taxon>
        <taxon>Halanaerobiaceae</taxon>
        <taxon>Halanaerobium</taxon>
    </lineage>
</organism>
<dbReference type="RefSeq" id="WP_013405585.1">
    <property type="nucleotide sequence ID" value="NC_014654.1"/>
</dbReference>
<dbReference type="KEGG" id="has:Halsa_1062"/>
<evidence type="ECO:0000313" key="2">
    <source>
        <dbReference type="EMBL" id="ADQ14500.1"/>
    </source>
</evidence>
<dbReference type="HOGENOM" id="CLU_1407040_0_0_9"/>
<feature type="transmembrane region" description="Helical" evidence="1">
    <location>
        <begin position="152"/>
        <end position="185"/>
    </location>
</feature>
<reference evidence="2 3" key="2">
    <citation type="journal article" date="2011" name="J. Bacteriol.">
        <title>Complete Genome Sequence of the Haloalkaliphilic, Hydrogen Producing Halanaerobium hydrogenoformans.</title>
        <authorList>
            <person name="Brown S.D."/>
            <person name="Begemann M.B."/>
            <person name="Mormile M.R."/>
            <person name="Wall J.D."/>
            <person name="Han C.S."/>
            <person name="Goodwin L.A."/>
            <person name="Pitluck S."/>
            <person name="Land M.L."/>
            <person name="Hauser L.J."/>
            <person name="Elias D.A."/>
        </authorList>
    </citation>
    <scope>NUCLEOTIDE SEQUENCE [LARGE SCALE GENOMIC DNA]</scope>
    <source>
        <strain evidence="3">sapolanicus</strain>
    </source>
</reference>
<gene>
    <name evidence="2" type="ordered locus">Halsa_1062</name>
</gene>
<dbReference type="EMBL" id="CP002304">
    <property type="protein sequence ID" value="ADQ14500.1"/>
    <property type="molecule type" value="Genomic_DNA"/>
</dbReference>
<proteinExistence type="predicted"/>
<keyword evidence="3" id="KW-1185">Reference proteome</keyword>
<name>E4RMG9_HALHG</name>
<keyword evidence="1" id="KW-0812">Transmembrane</keyword>
<evidence type="ECO:0000313" key="3">
    <source>
        <dbReference type="Proteomes" id="UP000007434"/>
    </source>
</evidence>